<name>A0A450SNW6_9GAMM</name>
<reference evidence="1" key="1">
    <citation type="submission" date="2019-02" db="EMBL/GenBank/DDBJ databases">
        <authorList>
            <person name="Gruber-Vodicka R. H."/>
            <person name="Seah K. B. B."/>
        </authorList>
    </citation>
    <scope>NUCLEOTIDE SEQUENCE</scope>
    <source>
        <strain evidence="1">BECK_BZ15</strain>
    </source>
</reference>
<sequence>MLHNETQVSKHSLTRIISVAMEEDSIEGSANKMLIELVSHSGLIQQVAINDYSFSHKSLQEYLAACHFSRADPLLPTSKLTQ</sequence>
<dbReference type="EMBL" id="CAADEW010000054">
    <property type="protein sequence ID" value="VFJ55546.1"/>
    <property type="molecule type" value="Genomic_DNA"/>
</dbReference>
<proteinExistence type="predicted"/>
<organism evidence="1">
    <name type="scientific">Candidatus Kentrum sp. FW</name>
    <dbReference type="NCBI Taxonomy" id="2126338"/>
    <lineage>
        <taxon>Bacteria</taxon>
        <taxon>Pseudomonadati</taxon>
        <taxon>Pseudomonadota</taxon>
        <taxon>Gammaproteobacteria</taxon>
        <taxon>Candidatus Kentrum</taxon>
    </lineage>
</organism>
<protein>
    <submittedName>
        <fullName evidence="1">Uncharacterized protein</fullName>
    </submittedName>
</protein>
<dbReference type="AlphaFoldDB" id="A0A450SNW6"/>
<evidence type="ECO:0000313" key="1">
    <source>
        <dbReference type="EMBL" id="VFJ55546.1"/>
    </source>
</evidence>
<gene>
    <name evidence="1" type="ORF">BECKFW1821A_GA0114235_105417</name>
</gene>
<accession>A0A450SNW6</accession>